<feature type="chain" id="PRO_5003224379" description="DUF4738 domain-containing protein" evidence="2">
    <location>
        <begin position="19"/>
        <end position="196"/>
    </location>
</feature>
<keyword evidence="4" id="KW-1185">Reference proteome</keyword>
<dbReference type="STRING" id="28134.SAMN05444288_2300"/>
<organism evidence="3 4">
    <name type="scientific">Hoylesella oralis ATCC 33269</name>
    <dbReference type="NCBI Taxonomy" id="873533"/>
    <lineage>
        <taxon>Bacteria</taxon>
        <taxon>Pseudomonadati</taxon>
        <taxon>Bacteroidota</taxon>
        <taxon>Bacteroidia</taxon>
        <taxon>Bacteroidales</taxon>
        <taxon>Prevotellaceae</taxon>
        <taxon>Hoylesella</taxon>
    </lineage>
</organism>
<dbReference type="Pfam" id="PF15889">
    <property type="entry name" value="DUF4738"/>
    <property type="match status" value="1"/>
</dbReference>
<evidence type="ECO:0008006" key="5">
    <source>
        <dbReference type="Google" id="ProtNLM"/>
    </source>
</evidence>
<gene>
    <name evidence="3" type="ORF">HMPREF0663_10779</name>
</gene>
<dbReference type="eggNOG" id="ENOG5033QXS">
    <property type="taxonomic scope" value="Bacteria"/>
</dbReference>
<comment type="caution">
    <text evidence="3">The sequence shown here is derived from an EMBL/GenBank/DDBJ whole genome shotgun (WGS) entry which is preliminary data.</text>
</comment>
<dbReference type="Proteomes" id="UP000005580">
    <property type="component" value="Unassembled WGS sequence"/>
</dbReference>
<sequence>MKKLFMLLTVAVAVVGIASCGGKSDSNRIIAPKPVKQKPKATQKVGDYSQTRDVEWLGSHYKIEVKRVADTSLPLADDGSGNKYFDNRITVRILRSNGTEFFCRTFTKADFDASLEATYRKNGALLGIVYDQVVGKRLIFAASVGSPDKMSDEYMPLLLKISNLGSVEISKDNQLDTGGEGSTKKSEIDLAEEEGM</sequence>
<dbReference type="InterPro" id="IPR031762">
    <property type="entry name" value="DUF4738"/>
</dbReference>
<evidence type="ECO:0000256" key="1">
    <source>
        <dbReference type="SAM" id="MobiDB-lite"/>
    </source>
</evidence>
<dbReference type="PROSITE" id="PS51257">
    <property type="entry name" value="PROKAR_LIPOPROTEIN"/>
    <property type="match status" value="1"/>
</dbReference>
<dbReference type="HOGENOM" id="CLU_098277_0_0_10"/>
<evidence type="ECO:0000313" key="3">
    <source>
        <dbReference type="EMBL" id="EFZ37321.1"/>
    </source>
</evidence>
<feature type="region of interest" description="Disordered" evidence="1">
    <location>
        <begin position="172"/>
        <end position="196"/>
    </location>
</feature>
<dbReference type="Gene3D" id="2.40.128.510">
    <property type="entry name" value="Protein of unknown function DUF4738"/>
    <property type="match status" value="1"/>
</dbReference>
<protein>
    <recommendedName>
        <fullName evidence="5">DUF4738 domain-containing protein</fullName>
    </recommendedName>
</protein>
<proteinExistence type="predicted"/>
<dbReference type="RefSeq" id="WP_004367982.1">
    <property type="nucleotide sequence ID" value="NZ_GL833116.1"/>
</dbReference>
<dbReference type="EMBL" id="AEPE02000003">
    <property type="protein sequence ID" value="EFZ37321.1"/>
    <property type="molecule type" value="Genomic_DNA"/>
</dbReference>
<reference evidence="3" key="1">
    <citation type="submission" date="2011-01" db="EMBL/GenBank/DDBJ databases">
        <authorList>
            <person name="Muzny D."/>
            <person name="Qin X."/>
            <person name="Buhay C."/>
            <person name="Dugan-Rocha S."/>
            <person name="Ding Y."/>
            <person name="Chen G."/>
            <person name="Hawes A."/>
            <person name="Holder M."/>
            <person name="Jhangiani S."/>
            <person name="Johnson A."/>
            <person name="Khan Z."/>
            <person name="Li Z."/>
            <person name="Liu W."/>
            <person name="Liu X."/>
            <person name="Perez L."/>
            <person name="Shen H."/>
            <person name="Wang Q."/>
            <person name="Watt J."/>
            <person name="Xi L."/>
            <person name="Xin Y."/>
            <person name="Zhou J."/>
            <person name="Deng J."/>
            <person name="Jiang H."/>
            <person name="Liu Y."/>
            <person name="Qu J."/>
            <person name="Song X.-Z."/>
            <person name="Zhang L."/>
            <person name="Villasana D."/>
            <person name="Johnson A."/>
            <person name="Liu J."/>
            <person name="Liyanage D."/>
            <person name="Lorensuhewa L."/>
            <person name="Robinson T."/>
            <person name="Song A."/>
            <person name="Song B.-B."/>
            <person name="Dinh H."/>
            <person name="Thornton R."/>
            <person name="Coyle M."/>
            <person name="Francisco L."/>
            <person name="Jackson L."/>
            <person name="Javaid M."/>
            <person name="Korchina V."/>
            <person name="Kovar C."/>
            <person name="Mata R."/>
            <person name="Mathew T."/>
            <person name="Ngo R."/>
            <person name="Nguyen L."/>
            <person name="Nguyen N."/>
            <person name="Okwuonu G."/>
            <person name="Ongeri F."/>
            <person name="Pham C."/>
            <person name="Simmons D."/>
            <person name="Wilczek-Boney K."/>
            <person name="Hale W."/>
            <person name="Jakkamsetti A."/>
            <person name="Pham P."/>
            <person name="Ruth R."/>
            <person name="San Lucas F."/>
            <person name="Warren J."/>
            <person name="Zhang J."/>
            <person name="Zhao Z."/>
            <person name="Zhou C."/>
            <person name="Zhu D."/>
            <person name="Lee S."/>
            <person name="Bess C."/>
            <person name="Blankenburg K."/>
            <person name="Forbes L."/>
            <person name="Fu Q."/>
            <person name="Gubbala S."/>
            <person name="Hirani K."/>
            <person name="Jayaseelan J.C."/>
            <person name="Lara F."/>
            <person name="Munidasa M."/>
            <person name="Palculict T."/>
            <person name="Patil S."/>
            <person name="Pu L.-L."/>
            <person name="Saada N."/>
            <person name="Tang L."/>
            <person name="Weissenberger G."/>
            <person name="Zhu Y."/>
            <person name="Hemphill L."/>
            <person name="Shang Y."/>
            <person name="Youmans B."/>
            <person name="Ayvaz T."/>
            <person name="Ross M."/>
            <person name="Santibanez J."/>
            <person name="Aqrawi P."/>
            <person name="Gross S."/>
            <person name="Joshi V."/>
            <person name="Fowler G."/>
            <person name="Nazareth L."/>
            <person name="Reid J."/>
            <person name="Worley K."/>
            <person name="Petrosino J."/>
            <person name="Highlander S."/>
            <person name="Gibbs R."/>
        </authorList>
    </citation>
    <scope>NUCLEOTIDE SEQUENCE [LARGE SCALE GENOMIC DNA]</scope>
    <source>
        <strain evidence="3">ATCC 33269</strain>
    </source>
</reference>
<dbReference type="AlphaFoldDB" id="E7RNM8"/>
<accession>E7RNM8</accession>
<feature type="signal peptide" evidence="2">
    <location>
        <begin position="1"/>
        <end position="18"/>
    </location>
</feature>
<keyword evidence="2" id="KW-0732">Signal</keyword>
<evidence type="ECO:0000313" key="4">
    <source>
        <dbReference type="Proteomes" id="UP000005580"/>
    </source>
</evidence>
<evidence type="ECO:0000256" key="2">
    <source>
        <dbReference type="SAM" id="SignalP"/>
    </source>
</evidence>
<name>E7RNM8_9BACT</name>